<evidence type="ECO:0000313" key="1">
    <source>
        <dbReference type="EMBL" id="AOM77249.1"/>
    </source>
</evidence>
<protein>
    <recommendedName>
        <fullName evidence="3">Tetratricopeptide repeat-containing protein</fullName>
    </recommendedName>
</protein>
<dbReference type="AlphaFoldDB" id="A0A1D7QF80"/>
<evidence type="ECO:0000313" key="2">
    <source>
        <dbReference type="Proteomes" id="UP000094313"/>
    </source>
</evidence>
<organism evidence="1 2">
    <name type="scientific">Pedobacter steynii</name>
    <dbReference type="NCBI Taxonomy" id="430522"/>
    <lineage>
        <taxon>Bacteria</taxon>
        <taxon>Pseudomonadati</taxon>
        <taxon>Bacteroidota</taxon>
        <taxon>Sphingobacteriia</taxon>
        <taxon>Sphingobacteriales</taxon>
        <taxon>Sphingobacteriaceae</taxon>
        <taxon>Pedobacter</taxon>
    </lineage>
</organism>
<name>A0A1D7QF80_9SPHI</name>
<gene>
    <name evidence="1" type="ORF">BFS30_08795</name>
</gene>
<reference evidence="1 2" key="1">
    <citation type="submission" date="2016-08" db="EMBL/GenBank/DDBJ databases">
        <authorList>
            <person name="Seilhamer J.J."/>
        </authorList>
    </citation>
    <scope>NUCLEOTIDE SEQUENCE [LARGE SCALE GENOMIC DNA]</scope>
    <source>
        <strain evidence="1 2">DX4</strain>
    </source>
</reference>
<dbReference type="EMBL" id="CP017141">
    <property type="protein sequence ID" value="AOM77249.1"/>
    <property type="molecule type" value="Genomic_DNA"/>
</dbReference>
<dbReference type="KEGG" id="psty:BFS30_08795"/>
<dbReference type="Proteomes" id="UP000094313">
    <property type="component" value="Chromosome"/>
</dbReference>
<evidence type="ECO:0008006" key="3">
    <source>
        <dbReference type="Google" id="ProtNLM"/>
    </source>
</evidence>
<keyword evidence="2" id="KW-1185">Reference proteome</keyword>
<proteinExistence type="predicted"/>
<sequence length="357" mass="41774">MRYTLEVQKLLNRANQENIHPKDAGKLLIQAIQIADANEDVELGYELRSDLMDKEWGLSDRSEFVSLFSWMLNAYDADPENYDVEELLWKYKWIINELYSNPDVSLAQIEQVLEDYKRRLEEKGLGIRSYYSKQLNEALYQQDAAKSTVFLDLVNAHSRDELSDCRACEMDTEVTYLINEGNFGNAYTKALPLIQKQFTCAHVPVITFCQLCYMAIKNNEPEKAAELFQQAEEGLQECEDDSSLITSIGSLIVYLFYTDKDKGWHYIEKYLPWADSTKTSRRFFFSMNMAEALKQEDQEKEIVIELPHDHPLYSSSNRYIVKDLYDFYYNQAQQYASEFDQRNQNNNFSIQLEKALS</sequence>
<dbReference type="RefSeq" id="WP_069378940.1">
    <property type="nucleotide sequence ID" value="NZ_CP017141.1"/>
</dbReference>
<dbReference type="OrthoDB" id="56388at2"/>
<accession>A0A1D7QF80</accession>